<dbReference type="Pfam" id="PF02609">
    <property type="entry name" value="Exonuc_VII_S"/>
    <property type="match status" value="1"/>
</dbReference>
<comment type="similarity">
    <text evidence="1 6">Belongs to the XseB family.</text>
</comment>
<reference evidence="7" key="2">
    <citation type="submission" date="2021-04" db="EMBL/GenBank/DDBJ databases">
        <authorList>
            <person name="Gilroy R."/>
        </authorList>
    </citation>
    <scope>NUCLEOTIDE SEQUENCE</scope>
    <source>
        <strain evidence="7">USAMLcec2-132</strain>
    </source>
</reference>
<dbReference type="HAMAP" id="MF_00337">
    <property type="entry name" value="Exonuc_7_S"/>
    <property type="match status" value="1"/>
</dbReference>
<dbReference type="GO" id="GO:0008855">
    <property type="term" value="F:exodeoxyribonuclease VII activity"/>
    <property type="evidence" value="ECO:0007669"/>
    <property type="project" value="UniProtKB-UniRule"/>
</dbReference>
<dbReference type="EMBL" id="DWWS01000040">
    <property type="protein sequence ID" value="HJC24257.1"/>
    <property type="molecule type" value="Genomic_DNA"/>
</dbReference>
<comment type="function">
    <text evidence="6">Bidirectionally degrades single-stranded DNA into large acid-insoluble oligonucleotides, which are then degraded further into small acid-soluble oligonucleotides.</text>
</comment>
<gene>
    <name evidence="6 7" type="primary">xseB</name>
    <name evidence="7" type="ORF">H9761_11205</name>
</gene>
<accession>A0A9D2SR86</accession>
<dbReference type="NCBIfam" id="TIGR01280">
    <property type="entry name" value="xseB"/>
    <property type="match status" value="1"/>
</dbReference>
<dbReference type="AlphaFoldDB" id="A0A9D2SR86"/>
<evidence type="ECO:0000256" key="3">
    <source>
        <dbReference type="ARBA" id="ARBA00022722"/>
    </source>
</evidence>
<organism evidence="7 8">
    <name type="scientific">Candidatus Eisenbergiella merdavium</name>
    <dbReference type="NCBI Taxonomy" id="2838551"/>
    <lineage>
        <taxon>Bacteria</taxon>
        <taxon>Bacillati</taxon>
        <taxon>Bacillota</taxon>
        <taxon>Clostridia</taxon>
        <taxon>Lachnospirales</taxon>
        <taxon>Lachnospiraceae</taxon>
        <taxon>Eisenbergiella</taxon>
    </lineage>
</organism>
<dbReference type="GO" id="GO:0005829">
    <property type="term" value="C:cytosol"/>
    <property type="evidence" value="ECO:0007669"/>
    <property type="project" value="TreeGrafter"/>
</dbReference>
<keyword evidence="4 6" id="KW-0378">Hydrolase</keyword>
<dbReference type="SUPFAM" id="SSF116842">
    <property type="entry name" value="XseB-like"/>
    <property type="match status" value="1"/>
</dbReference>
<dbReference type="PANTHER" id="PTHR34137">
    <property type="entry name" value="EXODEOXYRIBONUCLEASE 7 SMALL SUBUNIT"/>
    <property type="match status" value="1"/>
</dbReference>
<evidence type="ECO:0000256" key="5">
    <source>
        <dbReference type="ARBA" id="ARBA00022839"/>
    </source>
</evidence>
<evidence type="ECO:0000256" key="6">
    <source>
        <dbReference type="HAMAP-Rule" id="MF_00337"/>
    </source>
</evidence>
<keyword evidence="3 6" id="KW-0540">Nuclease</keyword>
<evidence type="ECO:0000256" key="4">
    <source>
        <dbReference type="ARBA" id="ARBA00022801"/>
    </source>
</evidence>
<reference evidence="7" key="1">
    <citation type="journal article" date="2021" name="PeerJ">
        <title>Extensive microbial diversity within the chicken gut microbiome revealed by metagenomics and culture.</title>
        <authorList>
            <person name="Gilroy R."/>
            <person name="Ravi A."/>
            <person name="Getino M."/>
            <person name="Pursley I."/>
            <person name="Horton D.L."/>
            <person name="Alikhan N.F."/>
            <person name="Baker D."/>
            <person name="Gharbi K."/>
            <person name="Hall N."/>
            <person name="Watson M."/>
            <person name="Adriaenssens E.M."/>
            <person name="Foster-Nyarko E."/>
            <person name="Jarju S."/>
            <person name="Secka A."/>
            <person name="Antonio M."/>
            <person name="Oren A."/>
            <person name="Chaudhuri R.R."/>
            <person name="La Ragione R."/>
            <person name="Hildebrand F."/>
            <person name="Pallen M.J."/>
        </authorList>
    </citation>
    <scope>NUCLEOTIDE SEQUENCE</scope>
    <source>
        <strain evidence="7">USAMLcec2-132</strain>
    </source>
</reference>
<proteinExistence type="inferred from homology"/>
<dbReference type="GO" id="GO:0009318">
    <property type="term" value="C:exodeoxyribonuclease VII complex"/>
    <property type="evidence" value="ECO:0007669"/>
    <property type="project" value="UniProtKB-UniRule"/>
</dbReference>
<dbReference type="PANTHER" id="PTHR34137:SF1">
    <property type="entry name" value="EXODEOXYRIBONUCLEASE 7 SMALL SUBUNIT"/>
    <property type="match status" value="1"/>
</dbReference>
<dbReference type="PIRSF" id="PIRSF006488">
    <property type="entry name" value="Exonuc_VII_S"/>
    <property type="match status" value="1"/>
</dbReference>
<comment type="subcellular location">
    <subcellularLocation>
        <location evidence="6">Cytoplasm</location>
    </subcellularLocation>
</comment>
<dbReference type="InterPro" id="IPR037004">
    <property type="entry name" value="Exonuc_VII_ssu_sf"/>
</dbReference>
<comment type="catalytic activity">
    <reaction evidence="6">
        <text>Exonucleolytic cleavage in either 5'- to 3'- or 3'- to 5'-direction to yield nucleoside 5'-phosphates.</text>
        <dbReference type="EC" id="3.1.11.6"/>
    </reaction>
</comment>
<dbReference type="EC" id="3.1.11.6" evidence="6"/>
<name>A0A9D2SR86_9FIRM</name>
<dbReference type="Proteomes" id="UP000823891">
    <property type="component" value="Unassembled WGS sequence"/>
</dbReference>
<dbReference type="GO" id="GO:0006308">
    <property type="term" value="P:DNA catabolic process"/>
    <property type="evidence" value="ECO:0007669"/>
    <property type="project" value="UniProtKB-UniRule"/>
</dbReference>
<evidence type="ECO:0000256" key="2">
    <source>
        <dbReference type="ARBA" id="ARBA00022490"/>
    </source>
</evidence>
<sequence>MPVKKKSEKAASEEEKLSLEEAFSMLDEITRSLEAEDISLEDSFGAYQKGIQLLKLCSDKIDQVEKKVLVLNEEGGLDEF</sequence>
<comment type="subunit">
    <text evidence="6">Heterooligomer composed of large and small subunits.</text>
</comment>
<protein>
    <recommendedName>
        <fullName evidence="6">Exodeoxyribonuclease 7 small subunit</fullName>
        <ecNumber evidence="6">3.1.11.6</ecNumber>
    </recommendedName>
    <alternativeName>
        <fullName evidence="6">Exodeoxyribonuclease VII small subunit</fullName>
        <shortName evidence="6">Exonuclease VII small subunit</shortName>
    </alternativeName>
</protein>
<keyword evidence="5 6" id="KW-0269">Exonuclease</keyword>
<evidence type="ECO:0000256" key="1">
    <source>
        <dbReference type="ARBA" id="ARBA00009998"/>
    </source>
</evidence>
<evidence type="ECO:0000313" key="8">
    <source>
        <dbReference type="Proteomes" id="UP000823891"/>
    </source>
</evidence>
<dbReference type="InterPro" id="IPR003761">
    <property type="entry name" value="Exonuc_VII_S"/>
</dbReference>
<comment type="caution">
    <text evidence="7">The sequence shown here is derived from an EMBL/GenBank/DDBJ whole genome shotgun (WGS) entry which is preliminary data.</text>
</comment>
<dbReference type="Gene3D" id="1.10.287.1040">
    <property type="entry name" value="Exonuclease VII, small subunit"/>
    <property type="match status" value="1"/>
</dbReference>
<keyword evidence="2 6" id="KW-0963">Cytoplasm</keyword>
<evidence type="ECO:0000313" key="7">
    <source>
        <dbReference type="EMBL" id="HJC24257.1"/>
    </source>
</evidence>